<dbReference type="Proteomes" id="UP000319374">
    <property type="component" value="Chromosome"/>
</dbReference>
<feature type="coiled-coil region" evidence="1">
    <location>
        <begin position="356"/>
        <end position="383"/>
    </location>
</feature>
<reference evidence="6" key="1">
    <citation type="submission" date="2019-06" db="EMBL/GenBank/DDBJ databases">
        <title>Alistipes onderdonkii subsp. vulgaris subsp. nov., Alistipes dispar sp. nov. and Alistipes communis sp. nov., isolated from human faeces, and creation of Alistipes onderdonkii subsp. onderdonkii subsp. nov.</title>
        <authorList>
            <person name="Sakamoto M."/>
            <person name="Ikeyama N."/>
            <person name="Ogata Y."/>
            <person name="Suda W."/>
            <person name="Iino T."/>
            <person name="Hattori M."/>
            <person name="Ohkuma M."/>
        </authorList>
    </citation>
    <scope>NUCLEOTIDE SEQUENCE [LARGE SCALE GENOMIC DNA]</scope>
    <source>
        <strain evidence="6">5CPEGH6</strain>
    </source>
</reference>
<feature type="domain" description="DUF6377" evidence="4">
    <location>
        <begin position="256"/>
        <end position="492"/>
    </location>
</feature>
<dbReference type="KEGG" id="ada:A5CPEGH6_13020"/>
<sequence>MRRYLLLLIALLSLTPAARAGNEPDSLLRTLDRAIAERSLRTARKEELLRELKQRRDAQESLRDRYRINDEIIDNYTSFVCDSATSYIHDNLRIAETLGDERLRTESRLRLAFVYSLSGLFVQASDLLRAIDFGALTADQKLSYCWTRIRYYENLTRYTGDEALGADYAAQIRALRDTVMSLLPEDSEMYLKEKAFQLQADGRLEEAEGILTEIYRGQTPDTHSYAMAAMSLAKLYREAGDRERENRFLKLAALTDTRLAVKENEALLTLATNLFEQGDIERSYNYISSALSDANFYNSRVKNSVIARVQPIIESNYLDRIETQRRNLRRSTILLSVFIALLAGALAVIGIQMRMVSRARRNLQEMNGQLSELNRSLNEANVVKEKYIGYFMNRCALYINKLCAYRKDVSHKLRSGQIDRLKIPPKEQDREFDELYAEFDEAFLKLYPSFVEEFNELLRPEARYETTEGRLNTELRIFALMRLGLTNVNQIAEFLRCSLQTVYNYKSKIKSKAQPGIEHFEEEVRKLGQNTFASDSM</sequence>
<dbReference type="EMBL" id="AP019736">
    <property type="protein sequence ID" value="BBL06664.1"/>
    <property type="molecule type" value="Genomic_DNA"/>
</dbReference>
<accession>A0A4Y1X1R4</accession>
<keyword evidence="1" id="KW-0175">Coiled coil</keyword>
<name>A0A4Y1X1R4_9BACT</name>
<dbReference type="AlphaFoldDB" id="A0A4Y1X1R4"/>
<evidence type="ECO:0000256" key="1">
    <source>
        <dbReference type="SAM" id="Coils"/>
    </source>
</evidence>
<feature type="transmembrane region" description="Helical" evidence="2">
    <location>
        <begin position="333"/>
        <end position="351"/>
    </location>
</feature>
<keyword evidence="2" id="KW-0812">Transmembrane</keyword>
<feature type="coiled-coil region" evidence="1">
    <location>
        <begin position="42"/>
        <end position="69"/>
    </location>
</feature>
<keyword evidence="3" id="KW-0732">Signal</keyword>
<dbReference type="OrthoDB" id="1044679at2"/>
<feature type="chain" id="PRO_5021306720" description="DUF6377 domain-containing protein" evidence="3">
    <location>
        <begin position="21"/>
        <end position="537"/>
    </location>
</feature>
<evidence type="ECO:0000259" key="4">
    <source>
        <dbReference type="Pfam" id="PF19904"/>
    </source>
</evidence>
<keyword evidence="2" id="KW-0472">Membrane</keyword>
<feature type="signal peptide" evidence="3">
    <location>
        <begin position="1"/>
        <end position="20"/>
    </location>
</feature>
<dbReference type="Pfam" id="PF19904">
    <property type="entry name" value="DUF6377"/>
    <property type="match status" value="1"/>
</dbReference>
<evidence type="ECO:0000256" key="3">
    <source>
        <dbReference type="SAM" id="SignalP"/>
    </source>
</evidence>
<dbReference type="InterPro" id="IPR045957">
    <property type="entry name" value="DUF6377"/>
</dbReference>
<protein>
    <recommendedName>
        <fullName evidence="4">DUF6377 domain-containing protein</fullName>
    </recommendedName>
</protein>
<dbReference type="RefSeq" id="WP_141428462.1">
    <property type="nucleotide sequence ID" value="NZ_AP019736.1"/>
</dbReference>
<evidence type="ECO:0000256" key="2">
    <source>
        <dbReference type="SAM" id="Phobius"/>
    </source>
</evidence>
<organism evidence="5 6">
    <name type="scientific">Alistipes dispar</name>
    <dbReference type="NCBI Taxonomy" id="2585119"/>
    <lineage>
        <taxon>Bacteria</taxon>
        <taxon>Pseudomonadati</taxon>
        <taxon>Bacteroidota</taxon>
        <taxon>Bacteroidia</taxon>
        <taxon>Bacteroidales</taxon>
        <taxon>Rikenellaceae</taxon>
        <taxon>Alistipes</taxon>
    </lineage>
</organism>
<keyword evidence="2" id="KW-1133">Transmembrane helix</keyword>
<gene>
    <name evidence="5" type="ORF">A5CPEGH6_13020</name>
</gene>
<proteinExistence type="predicted"/>
<evidence type="ECO:0000313" key="6">
    <source>
        <dbReference type="Proteomes" id="UP000319374"/>
    </source>
</evidence>
<dbReference type="GeneID" id="98673279"/>
<evidence type="ECO:0000313" key="5">
    <source>
        <dbReference type="EMBL" id="BBL06664.1"/>
    </source>
</evidence>
<keyword evidence="6" id="KW-1185">Reference proteome</keyword>